<evidence type="ECO:0008006" key="3">
    <source>
        <dbReference type="Google" id="ProtNLM"/>
    </source>
</evidence>
<organism evidence="1 2">
    <name type="scientific">Methylobacterium gnaphalii</name>
    <dbReference type="NCBI Taxonomy" id="1010610"/>
    <lineage>
        <taxon>Bacteria</taxon>
        <taxon>Pseudomonadati</taxon>
        <taxon>Pseudomonadota</taxon>
        <taxon>Alphaproteobacteria</taxon>
        <taxon>Hyphomicrobiales</taxon>
        <taxon>Methylobacteriaceae</taxon>
        <taxon>Methylobacterium</taxon>
    </lineage>
</organism>
<dbReference type="EMBL" id="BJZV01000055">
    <property type="protein sequence ID" value="GEP12645.1"/>
    <property type="molecule type" value="Genomic_DNA"/>
</dbReference>
<keyword evidence="2" id="KW-1185">Reference proteome</keyword>
<dbReference type="SUPFAM" id="SSF53335">
    <property type="entry name" value="S-adenosyl-L-methionine-dependent methyltransferases"/>
    <property type="match status" value="1"/>
</dbReference>
<dbReference type="AlphaFoldDB" id="A0A512JRR7"/>
<protein>
    <recommendedName>
        <fullName evidence="3">Methyltransferase type 11 domain-containing protein</fullName>
    </recommendedName>
</protein>
<accession>A0A512JRR7</accession>
<proteinExistence type="predicted"/>
<dbReference type="Gene3D" id="3.40.50.150">
    <property type="entry name" value="Vaccinia Virus protein VP39"/>
    <property type="match status" value="1"/>
</dbReference>
<dbReference type="InterPro" id="IPR029063">
    <property type="entry name" value="SAM-dependent_MTases_sf"/>
</dbReference>
<comment type="caution">
    <text evidence="1">The sequence shown here is derived from an EMBL/GenBank/DDBJ whole genome shotgun (WGS) entry which is preliminary data.</text>
</comment>
<reference evidence="1 2" key="1">
    <citation type="submission" date="2019-07" db="EMBL/GenBank/DDBJ databases">
        <title>Whole genome shotgun sequence of Methylobacterium gnaphalii NBRC 107716.</title>
        <authorList>
            <person name="Hosoyama A."/>
            <person name="Uohara A."/>
            <person name="Ohji S."/>
            <person name="Ichikawa N."/>
        </authorList>
    </citation>
    <scope>NUCLEOTIDE SEQUENCE [LARGE SCALE GENOMIC DNA]</scope>
    <source>
        <strain evidence="1 2">NBRC 107716</strain>
    </source>
</reference>
<evidence type="ECO:0000313" key="2">
    <source>
        <dbReference type="Proteomes" id="UP000321750"/>
    </source>
</evidence>
<name>A0A512JRR7_9HYPH</name>
<sequence>MTRLLKNFFPESQLWIGEIVDPLREDVSREFAARELIFNPDFSNVPTEKFDLVFSGSLLTHFDKDMYSNAINFYIEILNKGGIAVLSTHGRSDATRIFNSQEFPTVVSNYKKHRKFAKNIPDIIEHSLDPQRAKDDFSTGRFGYFASPHFSDIYKQSYGGSFVAPSWVMAIIQARSDCLILGYKERSYGKSQDIITLLKL</sequence>
<evidence type="ECO:0000313" key="1">
    <source>
        <dbReference type="EMBL" id="GEP12645.1"/>
    </source>
</evidence>
<gene>
    <name evidence="1" type="ORF">MGN01_44900</name>
</gene>
<dbReference type="Proteomes" id="UP000321750">
    <property type="component" value="Unassembled WGS sequence"/>
</dbReference>